<evidence type="ECO:0000256" key="1">
    <source>
        <dbReference type="ARBA" id="ARBA00004236"/>
    </source>
</evidence>
<dbReference type="InterPro" id="IPR051459">
    <property type="entry name" value="Cytochrome_c-type_DH"/>
</dbReference>
<comment type="caution">
    <text evidence="13">The sequence shown here is derived from an EMBL/GenBank/DDBJ whole genome shotgun (WGS) entry which is preliminary data.</text>
</comment>
<dbReference type="SUPFAM" id="SSF46626">
    <property type="entry name" value="Cytochrome c"/>
    <property type="match status" value="3"/>
</dbReference>
<dbReference type="InterPro" id="IPR036909">
    <property type="entry name" value="Cyt_c-like_dom_sf"/>
</dbReference>
<keyword evidence="6" id="KW-0677">Repeat</keyword>
<organism evidence="13 14">
    <name type="scientific">Thioclava kandeliae</name>
    <dbReference type="NCBI Taxonomy" id="3070818"/>
    <lineage>
        <taxon>Bacteria</taxon>
        <taxon>Pseudomonadati</taxon>
        <taxon>Pseudomonadota</taxon>
        <taxon>Alphaproteobacteria</taxon>
        <taxon>Rhodobacterales</taxon>
        <taxon>Paracoccaceae</taxon>
        <taxon>Thioclava</taxon>
    </lineage>
</organism>
<feature type="signal peptide" evidence="11">
    <location>
        <begin position="1"/>
        <end position="25"/>
    </location>
</feature>
<evidence type="ECO:0000256" key="9">
    <source>
        <dbReference type="PROSITE-ProRule" id="PRU00433"/>
    </source>
</evidence>
<evidence type="ECO:0000313" key="13">
    <source>
        <dbReference type="EMBL" id="MER5172422.1"/>
    </source>
</evidence>
<feature type="domain" description="Cytochrome c" evidence="12">
    <location>
        <begin position="175"/>
        <end position="284"/>
    </location>
</feature>
<dbReference type="PIRSF" id="PIRSF000018">
    <property type="entry name" value="Mb_ADH_cyt_c"/>
    <property type="match status" value="1"/>
</dbReference>
<dbReference type="InterPro" id="IPR014353">
    <property type="entry name" value="Membr-bd_ADH_cyt_c"/>
</dbReference>
<gene>
    <name evidence="13" type="ORF">VSX56_11615</name>
</gene>
<keyword evidence="7 9" id="KW-0408">Iron</keyword>
<evidence type="ECO:0000256" key="7">
    <source>
        <dbReference type="ARBA" id="ARBA00023004"/>
    </source>
</evidence>
<keyword evidence="4 9" id="KW-0479">Metal-binding</keyword>
<dbReference type="PANTHER" id="PTHR35008">
    <property type="entry name" value="BLL4482 PROTEIN-RELATED"/>
    <property type="match status" value="1"/>
</dbReference>
<evidence type="ECO:0000259" key="12">
    <source>
        <dbReference type="PROSITE" id="PS51007"/>
    </source>
</evidence>
<name>A0ABV1SHP3_9RHOB</name>
<evidence type="ECO:0000256" key="5">
    <source>
        <dbReference type="ARBA" id="ARBA00022729"/>
    </source>
</evidence>
<feature type="chain" id="PRO_5047025745" evidence="11">
    <location>
        <begin position="26"/>
        <end position="477"/>
    </location>
</feature>
<keyword evidence="2" id="KW-1003">Cell membrane</keyword>
<keyword evidence="10" id="KW-0812">Transmembrane</keyword>
<keyword evidence="14" id="KW-1185">Reference proteome</keyword>
<protein>
    <submittedName>
        <fullName evidence="13">Cytochrome c</fullName>
    </submittedName>
</protein>
<keyword evidence="8 10" id="KW-0472">Membrane</keyword>
<evidence type="ECO:0000256" key="3">
    <source>
        <dbReference type="ARBA" id="ARBA00022617"/>
    </source>
</evidence>
<evidence type="ECO:0000256" key="4">
    <source>
        <dbReference type="ARBA" id="ARBA00022723"/>
    </source>
</evidence>
<dbReference type="Pfam" id="PF00034">
    <property type="entry name" value="Cytochrom_C"/>
    <property type="match status" value="2"/>
</dbReference>
<reference evidence="13 14" key="1">
    <citation type="submission" date="2024-01" db="EMBL/GenBank/DDBJ databases">
        <authorList>
            <person name="Deng Y."/>
            <person name="Su J."/>
        </authorList>
    </citation>
    <scope>NUCLEOTIDE SEQUENCE [LARGE SCALE GENOMIC DNA]</scope>
    <source>
        <strain evidence="13 14">CPCC 100088</strain>
    </source>
</reference>
<evidence type="ECO:0000256" key="8">
    <source>
        <dbReference type="ARBA" id="ARBA00023136"/>
    </source>
</evidence>
<dbReference type="EMBL" id="JAYWLC010000008">
    <property type="protein sequence ID" value="MER5172422.1"/>
    <property type="molecule type" value="Genomic_DNA"/>
</dbReference>
<proteinExistence type="predicted"/>
<feature type="domain" description="Cytochrome c" evidence="12">
    <location>
        <begin position="324"/>
        <end position="419"/>
    </location>
</feature>
<evidence type="ECO:0000313" key="14">
    <source>
        <dbReference type="Proteomes" id="UP001438953"/>
    </source>
</evidence>
<comment type="subcellular location">
    <subcellularLocation>
        <location evidence="1">Cell membrane</location>
    </subcellularLocation>
</comment>
<reference evidence="13 14" key="2">
    <citation type="submission" date="2024-06" db="EMBL/GenBank/DDBJ databases">
        <title>Thioclava kandeliae sp. nov. from a rhizosphere soil sample of Kandelia candel in a mangrove.</title>
        <authorList>
            <person name="Mu T."/>
        </authorList>
    </citation>
    <scope>NUCLEOTIDE SEQUENCE [LARGE SCALE GENOMIC DNA]</scope>
    <source>
        <strain evidence="13 14">CPCC 100088</strain>
    </source>
</reference>
<feature type="transmembrane region" description="Helical" evidence="10">
    <location>
        <begin position="447"/>
        <end position="470"/>
    </location>
</feature>
<evidence type="ECO:0000256" key="10">
    <source>
        <dbReference type="SAM" id="Phobius"/>
    </source>
</evidence>
<accession>A0ABV1SHP3</accession>
<dbReference type="Gene3D" id="1.10.760.10">
    <property type="entry name" value="Cytochrome c-like domain"/>
    <property type="match status" value="3"/>
</dbReference>
<dbReference type="PROSITE" id="PS51007">
    <property type="entry name" value="CYTC"/>
    <property type="match status" value="3"/>
</dbReference>
<evidence type="ECO:0000256" key="11">
    <source>
        <dbReference type="SAM" id="SignalP"/>
    </source>
</evidence>
<keyword evidence="3 9" id="KW-0349">Heme</keyword>
<dbReference type="Proteomes" id="UP001438953">
    <property type="component" value="Unassembled WGS sequence"/>
</dbReference>
<feature type="domain" description="Cytochrome c" evidence="12">
    <location>
        <begin position="28"/>
        <end position="131"/>
    </location>
</feature>
<keyword evidence="5 11" id="KW-0732">Signal</keyword>
<dbReference type="PANTHER" id="PTHR35008:SF8">
    <property type="entry name" value="ALCOHOL DEHYDROGENASE CYTOCHROME C SUBUNIT"/>
    <property type="match status" value="1"/>
</dbReference>
<dbReference type="InterPro" id="IPR009056">
    <property type="entry name" value="Cyt_c-like_dom"/>
</dbReference>
<dbReference type="RefSeq" id="WP_350937244.1">
    <property type="nucleotide sequence ID" value="NZ_JAYWLC010000008.1"/>
</dbReference>
<sequence length="477" mass="50533">MLHARLKAGLAGALLLGAFAAPALAQDDLVARGEYLAKAGDCTACHTTKGGEAMAGGYVFKMPMGTIISSNITPSKTNGIGNWTEEQFARALREGVSADGRRLYPAMPYTSYSNITDDDMKALYAYFQQAVKPVDADPVRKTELDFPFNLPGEMAAWDLLYANGKPFTPDPKLNDQQNRGKYLVDGLAHCSTCHTPRNSMMAEESDKFLSGAVVDGWMASNITPDENSGIGGWSEDEIATYLKTGHVEGKAQAGGPMADAVEHSFQHLTDEDTHAIAAYLKTIPAIATSKTAQPAYSYGKVSPVDWTQYEPGEGASDTKDYTDTSTTDGPLLYNVNCAACHGINGEGSDDGHFSSLTHNTAVGAETPDNLVMAIVDGIHRESADGNAVMPAFAPETQVIHTGLDNDQIAAVSNFVTAQFGRGDAGLTGSKVASIRAGAPLPFLLKNAAALAIIGFVIGALVIIALIFWAVKRSRKTA</sequence>
<keyword evidence="10" id="KW-1133">Transmembrane helix</keyword>
<evidence type="ECO:0000256" key="2">
    <source>
        <dbReference type="ARBA" id="ARBA00022475"/>
    </source>
</evidence>
<evidence type="ECO:0000256" key="6">
    <source>
        <dbReference type="ARBA" id="ARBA00022737"/>
    </source>
</evidence>